<dbReference type="EMBL" id="CADCWF010000343">
    <property type="protein sequence ID" value="CAA9580890.1"/>
    <property type="molecule type" value="Genomic_DNA"/>
</dbReference>
<feature type="region of interest" description="Disordered" evidence="1">
    <location>
        <begin position="1"/>
        <end position="28"/>
    </location>
</feature>
<reference evidence="2" key="1">
    <citation type="submission" date="2020-02" db="EMBL/GenBank/DDBJ databases">
        <authorList>
            <person name="Meier V. D."/>
        </authorList>
    </citation>
    <scope>NUCLEOTIDE SEQUENCE</scope>
    <source>
        <strain evidence="2">AVDCRST_MAG59</strain>
    </source>
</reference>
<proteinExistence type="predicted"/>
<protein>
    <submittedName>
        <fullName evidence="2">Uncharacterized protein</fullName>
    </submittedName>
</protein>
<dbReference type="AlphaFoldDB" id="A0A6J4VJ16"/>
<feature type="compositionally biased region" description="Basic and acidic residues" evidence="1">
    <location>
        <begin position="1"/>
        <end position="20"/>
    </location>
</feature>
<name>A0A6J4VJ16_9BACT</name>
<gene>
    <name evidence="2" type="ORF">AVDCRST_MAG59-4778</name>
</gene>
<accession>A0A6J4VJ16</accession>
<evidence type="ECO:0000256" key="1">
    <source>
        <dbReference type="SAM" id="MobiDB-lite"/>
    </source>
</evidence>
<sequence length="94" mass="10537">MASGDRRDRLPDILAERRGGQEQPPLPLEVGALDTVKGYFEGGRRLIRRRYNDLPHALQPHPPLVPRHSNPAEDHSFYDATSLMLRLVLSNAGS</sequence>
<evidence type="ECO:0000313" key="2">
    <source>
        <dbReference type="EMBL" id="CAA9580890.1"/>
    </source>
</evidence>
<organism evidence="2">
    <name type="scientific">uncultured Thermomicrobiales bacterium</name>
    <dbReference type="NCBI Taxonomy" id="1645740"/>
    <lineage>
        <taxon>Bacteria</taxon>
        <taxon>Pseudomonadati</taxon>
        <taxon>Thermomicrobiota</taxon>
        <taxon>Thermomicrobia</taxon>
        <taxon>Thermomicrobiales</taxon>
        <taxon>environmental samples</taxon>
    </lineage>
</organism>